<dbReference type="Pfam" id="PF14223">
    <property type="entry name" value="Retrotran_gag_2"/>
    <property type="match status" value="1"/>
</dbReference>
<evidence type="ECO:0000313" key="3">
    <source>
        <dbReference type="RefSeq" id="XP_021275710.1"/>
    </source>
</evidence>
<dbReference type="GeneID" id="110410383"/>
<gene>
    <name evidence="3" type="primary">LOC110410383</name>
</gene>
<dbReference type="RefSeq" id="XP_021275710.1">
    <property type="nucleotide sequence ID" value="XM_021420035.1"/>
</dbReference>
<feature type="domain" description="Reverse transcriptase Ty1/copia-type" evidence="1">
    <location>
        <begin position="170"/>
        <end position="241"/>
    </location>
</feature>
<proteinExistence type="predicted"/>
<dbReference type="SUPFAM" id="SSF53098">
    <property type="entry name" value="Ribonuclease H-like"/>
    <property type="match status" value="1"/>
</dbReference>
<keyword evidence="2" id="KW-1185">Reference proteome</keyword>
<dbReference type="AlphaFoldDB" id="A0A6J0ZMM6"/>
<dbReference type="GO" id="GO:0003676">
    <property type="term" value="F:nucleic acid binding"/>
    <property type="evidence" value="ECO:0007669"/>
    <property type="project" value="InterPro"/>
</dbReference>
<dbReference type="Gene3D" id="3.30.420.10">
    <property type="entry name" value="Ribonuclease H-like superfamily/Ribonuclease H"/>
    <property type="match status" value="1"/>
</dbReference>
<dbReference type="PANTHER" id="PTHR35317">
    <property type="entry name" value="OS04G0629600 PROTEIN"/>
    <property type="match status" value="1"/>
</dbReference>
<reference evidence="3" key="1">
    <citation type="submission" date="2025-08" db="UniProtKB">
        <authorList>
            <consortium name="RefSeq"/>
        </authorList>
    </citation>
    <scope>IDENTIFICATION</scope>
    <source>
        <tissue evidence="3">Leaf</tissue>
    </source>
</reference>
<accession>A0A6J0ZMM6</accession>
<dbReference type="Pfam" id="PF07727">
    <property type="entry name" value="RVT_2"/>
    <property type="match status" value="1"/>
</dbReference>
<name>A0A6J0ZMM6_9ROSI</name>
<organism evidence="2 3">
    <name type="scientific">Herrania umbratica</name>
    <dbReference type="NCBI Taxonomy" id="108875"/>
    <lineage>
        <taxon>Eukaryota</taxon>
        <taxon>Viridiplantae</taxon>
        <taxon>Streptophyta</taxon>
        <taxon>Embryophyta</taxon>
        <taxon>Tracheophyta</taxon>
        <taxon>Spermatophyta</taxon>
        <taxon>Magnoliopsida</taxon>
        <taxon>eudicotyledons</taxon>
        <taxon>Gunneridae</taxon>
        <taxon>Pentapetalae</taxon>
        <taxon>rosids</taxon>
        <taxon>malvids</taxon>
        <taxon>Malvales</taxon>
        <taxon>Malvaceae</taxon>
        <taxon>Byttnerioideae</taxon>
        <taxon>Herrania</taxon>
    </lineage>
</organism>
<sequence length="245" mass="27993">MKENESVKDYVDKLMKIVNQVRFLGAEISDARIMEKVLVSILERFESKIAALEESKNLTLMTMQKLKFKASVALKLGCKVKCLRTDNGGEFTYDEFEAFLSITGILLELVQEPIENPNDEEFVVRGIKTLESIYDRCNMAITDPTSYSKAKELAHWQATMKKELRVIDKNKTWSLVDRTDSMNVIGTKWIFRTKFNIDGSINKHKARLVVQGYVQRLGIDFTYTFTPVARFETVKLLLAITGGLS</sequence>
<dbReference type="OrthoDB" id="1749346at2759"/>
<dbReference type="InterPro" id="IPR013103">
    <property type="entry name" value="RVT_2"/>
</dbReference>
<protein>
    <submittedName>
        <fullName evidence="3">Uncharacterized protein LOC110410383</fullName>
    </submittedName>
</protein>
<dbReference type="InterPro" id="IPR036397">
    <property type="entry name" value="RNaseH_sf"/>
</dbReference>
<evidence type="ECO:0000259" key="1">
    <source>
        <dbReference type="Pfam" id="PF07727"/>
    </source>
</evidence>
<evidence type="ECO:0000313" key="2">
    <source>
        <dbReference type="Proteomes" id="UP000504621"/>
    </source>
</evidence>
<dbReference type="PANTHER" id="PTHR35317:SF27">
    <property type="entry name" value="RETROVIRUS-RELATED POL POLYPROTEIN FROM TRANSPOSON TNT 1-94"/>
    <property type="match status" value="1"/>
</dbReference>
<dbReference type="Proteomes" id="UP000504621">
    <property type="component" value="Unplaced"/>
</dbReference>
<dbReference type="InterPro" id="IPR012337">
    <property type="entry name" value="RNaseH-like_sf"/>
</dbReference>